<dbReference type="InterPro" id="IPR029045">
    <property type="entry name" value="ClpP/crotonase-like_dom_sf"/>
</dbReference>
<evidence type="ECO:0000313" key="2">
    <source>
        <dbReference type="Proteomes" id="UP001601976"/>
    </source>
</evidence>
<evidence type="ECO:0000313" key="1">
    <source>
        <dbReference type="EMBL" id="MFF3340563.1"/>
    </source>
</evidence>
<accession>A0ABW6RI01</accession>
<name>A0ABW6RI01_9ACTN</name>
<dbReference type="EMBL" id="JBIAPK010000005">
    <property type="protein sequence ID" value="MFF3340563.1"/>
    <property type="molecule type" value="Genomic_DNA"/>
</dbReference>
<dbReference type="SUPFAM" id="SSF52096">
    <property type="entry name" value="ClpP/crotonase"/>
    <property type="match status" value="1"/>
</dbReference>
<dbReference type="Gene3D" id="3.90.226.10">
    <property type="entry name" value="2-enoyl-CoA Hydratase, Chain A, domain 1"/>
    <property type="match status" value="1"/>
</dbReference>
<organism evidence="1 2">
    <name type="scientific">Streptomyces flavidovirens</name>
    <dbReference type="NCBI Taxonomy" id="67298"/>
    <lineage>
        <taxon>Bacteria</taxon>
        <taxon>Bacillati</taxon>
        <taxon>Actinomycetota</taxon>
        <taxon>Actinomycetes</taxon>
        <taxon>Kitasatosporales</taxon>
        <taxon>Streptomycetaceae</taxon>
        <taxon>Streptomyces</taxon>
    </lineage>
</organism>
<sequence>MRCEILPGAVALVEFSEAHEQNPFSRARMRELTRLLRSLDADDSVACVVLTGGPGRSFGAGGDFNEVSEFTGGDEVDGWIDDITDLYTTIAGISKPVVAAIDGYAIGVGLQIALCCDFRIGSREAKLVMPEFRVGIACNFGGYMLETVVGRSVMQDMLYTCAEWPADRALADRLLHEVTEPAALLDRAVAHARRIAGYTAAAVRSTRPRVNGPYVEGLMRVREEGKRSHRTAFSAGEAQQRMRRIIGKD</sequence>
<dbReference type="Proteomes" id="UP001601976">
    <property type="component" value="Unassembled WGS sequence"/>
</dbReference>
<reference evidence="1 2" key="1">
    <citation type="submission" date="2024-10" db="EMBL/GenBank/DDBJ databases">
        <title>The Natural Products Discovery Center: Release of the First 8490 Sequenced Strains for Exploring Actinobacteria Biosynthetic Diversity.</title>
        <authorList>
            <person name="Kalkreuter E."/>
            <person name="Kautsar S.A."/>
            <person name="Yang D."/>
            <person name="Bader C.D."/>
            <person name="Teijaro C.N."/>
            <person name="Fluegel L."/>
            <person name="Davis C.M."/>
            <person name="Simpson J.R."/>
            <person name="Lauterbach L."/>
            <person name="Steele A.D."/>
            <person name="Gui C."/>
            <person name="Meng S."/>
            <person name="Li G."/>
            <person name="Viehrig K."/>
            <person name="Ye F."/>
            <person name="Su P."/>
            <person name="Kiefer A.F."/>
            <person name="Nichols A."/>
            <person name="Cepeda A.J."/>
            <person name="Yan W."/>
            <person name="Fan B."/>
            <person name="Jiang Y."/>
            <person name="Adhikari A."/>
            <person name="Zheng C.-J."/>
            <person name="Schuster L."/>
            <person name="Cowan T.M."/>
            <person name="Smanski M.J."/>
            <person name="Chevrette M.G."/>
            <person name="De Carvalho L.P.S."/>
            <person name="Shen B."/>
        </authorList>
    </citation>
    <scope>NUCLEOTIDE SEQUENCE [LARGE SCALE GENOMIC DNA]</scope>
    <source>
        <strain evidence="1 2">NPDC003029</strain>
    </source>
</reference>
<dbReference type="Pfam" id="PF00378">
    <property type="entry name" value="ECH_1"/>
    <property type="match status" value="1"/>
</dbReference>
<dbReference type="PANTHER" id="PTHR11941">
    <property type="entry name" value="ENOYL-COA HYDRATASE-RELATED"/>
    <property type="match status" value="1"/>
</dbReference>
<dbReference type="PANTHER" id="PTHR11941:SF54">
    <property type="entry name" value="ENOYL-COA HYDRATASE, MITOCHONDRIAL"/>
    <property type="match status" value="1"/>
</dbReference>
<dbReference type="Gene3D" id="1.20.5.1610">
    <property type="match status" value="1"/>
</dbReference>
<comment type="caution">
    <text evidence="1">The sequence shown here is derived from an EMBL/GenBank/DDBJ whole genome shotgun (WGS) entry which is preliminary data.</text>
</comment>
<proteinExistence type="predicted"/>
<dbReference type="RefSeq" id="WP_355718556.1">
    <property type="nucleotide sequence ID" value="NZ_JBEXNP010000006.1"/>
</dbReference>
<gene>
    <name evidence="1" type="ORF">ACFYWW_17775</name>
</gene>
<dbReference type="CDD" id="cd06558">
    <property type="entry name" value="crotonase-like"/>
    <property type="match status" value="1"/>
</dbReference>
<dbReference type="InterPro" id="IPR001753">
    <property type="entry name" value="Enoyl-CoA_hydra/iso"/>
</dbReference>
<keyword evidence="2" id="KW-1185">Reference proteome</keyword>
<protein>
    <submittedName>
        <fullName evidence="1">Enoyl-CoA hydratase/isomerase family protein</fullName>
    </submittedName>
</protein>